<protein>
    <recommendedName>
        <fullName evidence="4">Transmembrane protein</fullName>
    </recommendedName>
</protein>
<comment type="caution">
    <text evidence="2">The sequence shown here is derived from an EMBL/GenBank/DDBJ whole genome shotgun (WGS) entry which is preliminary data.</text>
</comment>
<feature type="transmembrane region" description="Helical" evidence="1">
    <location>
        <begin position="333"/>
        <end position="354"/>
    </location>
</feature>
<keyword evidence="1" id="KW-0472">Membrane</keyword>
<dbReference type="EMBL" id="NBNE01000003">
    <property type="protein sequence ID" value="OWZ24780.1"/>
    <property type="molecule type" value="Genomic_DNA"/>
</dbReference>
<keyword evidence="1" id="KW-0812">Transmembrane</keyword>
<gene>
    <name evidence="2" type="ORF">PHMEG_000140</name>
</gene>
<proteinExistence type="predicted"/>
<evidence type="ECO:0000313" key="3">
    <source>
        <dbReference type="Proteomes" id="UP000198211"/>
    </source>
</evidence>
<dbReference type="OrthoDB" id="125947at2759"/>
<sequence>MKPGGSHEDIESLLPVGSAQSGLQIPGKYLLFFLWMNLGVFPLAVQLRSFVHFVTPHKVSHHLIVPTNAVAQTADVHTLCPGKDLFVADVYWNLESTHYFDVVHGRLCHFVMPQYNVHGIYFLGSEHTIPAPNTQEDCEEGSFILDYYLYHGSFGYFAFYEEGRGSYCTKDKAIYVVMKGLGTYDSNGAALSADHATVGYRCSFWYGIFGSVWIAYRFCILRRSFVFCMRHSERCESDQHFIRPAEALVYVQESMRLSAHNATNYQRLLLMYILVEGIMSELFMLIAVEGFWGKLQYIALAYNLSGMMSMLFEMIESSKCLGEKTRCFVKRLLFNHETVLLGELVCAGALQHYLTALNRTSLRDTNVQAMEASYYVWSLIGHGCIVLGCVLAIVCVRAIVAIIYVRCKLGSLAVLSAPCCVDSIIGVRCKQIMLAGYVYENKMLYYRSRALAAFGFLQLIEESGSEYLVFHKLNWISPKQELSVIGVVSNKRVTPCQERQCDDHVRIFDHNLGGNIGCSRQRRFATNKVSTGPTTLDLLQVS</sequence>
<organism evidence="2 3">
    <name type="scientific">Phytophthora megakarya</name>
    <dbReference type="NCBI Taxonomy" id="4795"/>
    <lineage>
        <taxon>Eukaryota</taxon>
        <taxon>Sar</taxon>
        <taxon>Stramenopiles</taxon>
        <taxon>Oomycota</taxon>
        <taxon>Peronosporomycetes</taxon>
        <taxon>Peronosporales</taxon>
        <taxon>Peronosporaceae</taxon>
        <taxon>Phytophthora</taxon>
    </lineage>
</organism>
<reference evidence="3" key="1">
    <citation type="submission" date="2017-03" db="EMBL/GenBank/DDBJ databases">
        <title>Phytopthora megakarya and P. palmivora, two closely related causual agents of cacao black pod achieved similar genome size and gene model numbers by different mechanisms.</title>
        <authorList>
            <person name="Ali S."/>
            <person name="Shao J."/>
            <person name="Larry D.J."/>
            <person name="Kronmiller B."/>
            <person name="Shen D."/>
            <person name="Strem M.D."/>
            <person name="Melnick R.L."/>
            <person name="Guiltinan M.J."/>
            <person name="Tyler B.M."/>
            <person name="Meinhardt L.W."/>
            <person name="Bailey B.A."/>
        </authorList>
    </citation>
    <scope>NUCLEOTIDE SEQUENCE [LARGE SCALE GENOMIC DNA]</scope>
    <source>
        <strain evidence="3">zdho120</strain>
    </source>
</reference>
<name>A0A225X6A5_9STRA</name>
<keyword evidence="1" id="KW-1133">Transmembrane helix</keyword>
<accession>A0A225X6A5</accession>
<feature type="transmembrane region" description="Helical" evidence="1">
    <location>
        <begin position="374"/>
        <end position="405"/>
    </location>
</feature>
<feature type="transmembrane region" description="Helical" evidence="1">
    <location>
        <begin position="294"/>
        <end position="312"/>
    </location>
</feature>
<evidence type="ECO:0000313" key="2">
    <source>
        <dbReference type="EMBL" id="OWZ24780.1"/>
    </source>
</evidence>
<dbReference type="AlphaFoldDB" id="A0A225X6A5"/>
<dbReference type="STRING" id="4795.A0A225X6A5"/>
<evidence type="ECO:0008006" key="4">
    <source>
        <dbReference type="Google" id="ProtNLM"/>
    </source>
</evidence>
<dbReference type="Proteomes" id="UP000198211">
    <property type="component" value="Unassembled WGS sequence"/>
</dbReference>
<feature type="transmembrane region" description="Helical" evidence="1">
    <location>
        <begin position="204"/>
        <end position="221"/>
    </location>
</feature>
<feature type="transmembrane region" description="Helical" evidence="1">
    <location>
        <begin position="268"/>
        <end position="288"/>
    </location>
</feature>
<evidence type="ECO:0000256" key="1">
    <source>
        <dbReference type="SAM" id="Phobius"/>
    </source>
</evidence>
<keyword evidence="3" id="KW-1185">Reference proteome</keyword>